<sequence>MVHRRSPLTPEGRRRLVVLVIDHGWSQRRVAERFQVSSATVWKWVSRHRQGHGFEDRSSRPQHTPRRLPARTERRIIALRFTKRWGPHRIGAHLGVPRSTVGRVLQRYAMPKLECIDQATGLPVRREAPHRYEASAPGELVHVDVKKLGRIPHGGGWRTYGRGSAQDLTARRAADAQRRAGASPSRGYRYLHHAVDDYSRVVYSEILDDERKHTAAGFWHRAQAFFHRIGVEVTAVMTDNGSCYRSGEFKDALGEQITHKRTRPRRPQTNGKVERFNRTLMTEWAYARPYTSESAREASYTEFLHGYNHHRTHTAIGGAVPSARVHNLTGNYS</sequence>
<gene>
    <name evidence="2" type="ORF">FEF26_15470</name>
</gene>
<organism evidence="2 3">
    <name type="scientific">Nesterenkonia salmonea</name>
    <dbReference type="NCBI Taxonomy" id="1804987"/>
    <lineage>
        <taxon>Bacteria</taxon>
        <taxon>Bacillati</taxon>
        <taxon>Actinomycetota</taxon>
        <taxon>Actinomycetes</taxon>
        <taxon>Micrococcales</taxon>
        <taxon>Micrococcaceae</taxon>
        <taxon>Nesterenkonia</taxon>
    </lineage>
</organism>
<dbReference type="Proteomes" id="UP000310458">
    <property type="component" value="Unassembled WGS sequence"/>
</dbReference>
<comment type="caution">
    <text evidence="2">The sequence shown here is derived from an EMBL/GenBank/DDBJ whole genome shotgun (WGS) entry which is preliminary data.</text>
</comment>
<keyword evidence="3" id="KW-1185">Reference proteome</keyword>
<dbReference type="RefSeq" id="WP_138254421.1">
    <property type="nucleotide sequence ID" value="NZ_VAVZ01000106.1"/>
</dbReference>
<dbReference type="InterPro" id="IPR036397">
    <property type="entry name" value="RNaseH_sf"/>
</dbReference>
<protein>
    <submittedName>
        <fullName evidence="2">IS481 family transposase</fullName>
    </submittedName>
</protein>
<evidence type="ECO:0000313" key="2">
    <source>
        <dbReference type="EMBL" id="TLP90295.1"/>
    </source>
</evidence>
<dbReference type="NCBIfam" id="NF033577">
    <property type="entry name" value="transpos_IS481"/>
    <property type="match status" value="1"/>
</dbReference>
<dbReference type="InterPro" id="IPR009057">
    <property type="entry name" value="Homeodomain-like_sf"/>
</dbReference>
<dbReference type="SUPFAM" id="SSF53098">
    <property type="entry name" value="Ribonuclease H-like"/>
    <property type="match status" value="1"/>
</dbReference>
<dbReference type="Pfam" id="PF13683">
    <property type="entry name" value="rve_3"/>
    <property type="match status" value="1"/>
</dbReference>
<dbReference type="GO" id="GO:0015074">
    <property type="term" value="P:DNA integration"/>
    <property type="evidence" value="ECO:0007669"/>
    <property type="project" value="InterPro"/>
</dbReference>
<dbReference type="GO" id="GO:0003676">
    <property type="term" value="F:nucleic acid binding"/>
    <property type="evidence" value="ECO:0007669"/>
    <property type="project" value="InterPro"/>
</dbReference>
<evidence type="ECO:0000259" key="1">
    <source>
        <dbReference type="PROSITE" id="PS50994"/>
    </source>
</evidence>
<dbReference type="PANTHER" id="PTHR42648:SF15">
    <property type="entry name" value="BLL8290 PROTEIN"/>
    <property type="match status" value="1"/>
</dbReference>
<dbReference type="Pfam" id="PF13384">
    <property type="entry name" value="HTH_23"/>
    <property type="match status" value="2"/>
</dbReference>
<dbReference type="InterPro" id="IPR039537">
    <property type="entry name" value="Retrotran_Ty1/copia-like"/>
</dbReference>
<reference evidence="2 3" key="1">
    <citation type="submission" date="2019-05" db="EMBL/GenBank/DDBJ databases">
        <title>Nesterenkonia sp. GY074 isolated from the Southern Atlantic Ocean.</title>
        <authorList>
            <person name="Zhang G."/>
        </authorList>
    </citation>
    <scope>NUCLEOTIDE SEQUENCE [LARGE SCALE GENOMIC DNA]</scope>
    <source>
        <strain evidence="2 3">GY074</strain>
    </source>
</reference>
<dbReference type="Gene3D" id="3.30.420.10">
    <property type="entry name" value="Ribonuclease H-like superfamily/Ribonuclease H"/>
    <property type="match status" value="1"/>
</dbReference>
<dbReference type="InterPro" id="IPR047656">
    <property type="entry name" value="IS481-like_transpos"/>
</dbReference>
<dbReference type="AlphaFoldDB" id="A0A5R9B2T3"/>
<accession>A0A5R9B2T3</accession>
<feature type="domain" description="Integrase catalytic" evidence="1">
    <location>
        <begin position="162"/>
        <end position="329"/>
    </location>
</feature>
<dbReference type="EMBL" id="VAVZ01000106">
    <property type="protein sequence ID" value="TLP90295.1"/>
    <property type="molecule type" value="Genomic_DNA"/>
</dbReference>
<dbReference type="SUPFAM" id="SSF46689">
    <property type="entry name" value="Homeodomain-like"/>
    <property type="match status" value="1"/>
</dbReference>
<name>A0A5R9B2T3_9MICC</name>
<proteinExistence type="predicted"/>
<dbReference type="OrthoDB" id="52928at2"/>
<dbReference type="InterPro" id="IPR012337">
    <property type="entry name" value="RNaseH-like_sf"/>
</dbReference>
<dbReference type="PROSITE" id="PS50994">
    <property type="entry name" value="INTEGRASE"/>
    <property type="match status" value="1"/>
</dbReference>
<dbReference type="InterPro" id="IPR001584">
    <property type="entry name" value="Integrase_cat-core"/>
</dbReference>
<dbReference type="PANTHER" id="PTHR42648">
    <property type="entry name" value="TRANSPOSASE, PUTATIVE-RELATED"/>
    <property type="match status" value="1"/>
</dbReference>
<evidence type="ECO:0000313" key="3">
    <source>
        <dbReference type="Proteomes" id="UP000310458"/>
    </source>
</evidence>